<feature type="transmembrane region" description="Helical" evidence="7">
    <location>
        <begin position="49"/>
        <end position="72"/>
    </location>
</feature>
<evidence type="ECO:0000256" key="4">
    <source>
        <dbReference type="ARBA" id="ARBA00022824"/>
    </source>
</evidence>
<evidence type="ECO:0000256" key="3">
    <source>
        <dbReference type="ARBA" id="ARBA00022692"/>
    </source>
</evidence>
<evidence type="ECO:0000256" key="8">
    <source>
        <dbReference type="SAM" id="MobiDB-lite"/>
    </source>
</evidence>
<keyword evidence="6 7" id="KW-0472">Membrane</keyword>
<dbReference type="SUPFAM" id="SSF144091">
    <property type="entry name" value="Rhomboid-like"/>
    <property type="match status" value="1"/>
</dbReference>
<evidence type="ECO:0000256" key="2">
    <source>
        <dbReference type="ARBA" id="ARBA00008917"/>
    </source>
</evidence>
<evidence type="ECO:0000256" key="1">
    <source>
        <dbReference type="ARBA" id="ARBA00004477"/>
    </source>
</evidence>
<feature type="transmembrane region" description="Helical" evidence="7">
    <location>
        <begin position="92"/>
        <end position="111"/>
    </location>
</feature>
<keyword evidence="5 7" id="KW-1133">Transmembrane helix</keyword>
<name>A0A9P4HUD3_9PEZI</name>
<protein>
    <recommendedName>
        <fullName evidence="7">Derlin</fullName>
    </recommendedName>
</protein>
<accession>A0A9P4HUD3</accession>
<dbReference type="OrthoDB" id="19102at2759"/>
<comment type="subcellular location">
    <subcellularLocation>
        <location evidence="1 7">Endoplasmic reticulum membrane</location>
        <topology evidence="1 7">Multi-pass membrane protein</topology>
    </subcellularLocation>
</comment>
<keyword evidence="4 7" id="KW-0256">Endoplasmic reticulum</keyword>
<keyword evidence="3 7" id="KW-0812">Transmembrane</keyword>
<feature type="transmembrane region" description="Helical" evidence="7">
    <location>
        <begin position="191"/>
        <end position="211"/>
    </location>
</feature>
<evidence type="ECO:0000256" key="5">
    <source>
        <dbReference type="ARBA" id="ARBA00022989"/>
    </source>
</evidence>
<dbReference type="GO" id="GO:0006950">
    <property type="term" value="P:response to stress"/>
    <property type="evidence" value="ECO:0007669"/>
    <property type="project" value="UniProtKB-ARBA"/>
</dbReference>
<gene>
    <name evidence="9" type="ORF">K490DRAFT_74112</name>
</gene>
<dbReference type="GO" id="GO:0005789">
    <property type="term" value="C:endoplasmic reticulum membrane"/>
    <property type="evidence" value="ECO:0007669"/>
    <property type="project" value="UniProtKB-SubCell"/>
</dbReference>
<organism evidence="9 10">
    <name type="scientific">Saccharata proteae CBS 121410</name>
    <dbReference type="NCBI Taxonomy" id="1314787"/>
    <lineage>
        <taxon>Eukaryota</taxon>
        <taxon>Fungi</taxon>
        <taxon>Dikarya</taxon>
        <taxon>Ascomycota</taxon>
        <taxon>Pezizomycotina</taxon>
        <taxon>Dothideomycetes</taxon>
        <taxon>Dothideomycetes incertae sedis</taxon>
        <taxon>Botryosphaeriales</taxon>
        <taxon>Saccharataceae</taxon>
        <taxon>Saccharata</taxon>
    </lineage>
</organism>
<evidence type="ECO:0000256" key="6">
    <source>
        <dbReference type="ARBA" id="ARBA00023136"/>
    </source>
</evidence>
<reference evidence="9" key="1">
    <citation type="journal article" date="2020" name="Stud. Mycol.">
        <title>101 Dothideomycetes genomes: a test case for predicting lifestyles and emergence of pathogens.</title>
        <authorList>
            <person name="Haridas S."/>
            <person name="Albert R."/>
            <person name="Binder M."/>
            <person name="Bloem J."/>
            <person name="Labutti K."/>
            <person name="Salamov A."/>
            <person name="Andreopoulos B."/>
            <person name="Baker S."/>
            <person name="Barry K."/>
            <person name="Bills G."/>
            <person name="Bluhm B."/>
            <person name="Cannon C."/>
            <person name="Castanera R."/>
            <person name="Culley D."/>
            <person name="Daum C."/>
            <person name="Ezra D."/>
            <person name="Gonzalez J."/>
            <person name="Henrissat B."/>
            <person name="Kuo A."/>
            <person name="Liang C."/>
            <person name="Lipzen A."/>
            <person name="Lutzoni F."/>
            <person name="Magnuson J."/>
            <person name="Mondo S."/>
            <person name="Nolan M."/>
            <person name="Ohm R."/>
            <person name="Pangilinan J."/>
            <person name="Park H.-J."/>
            <person name="Ramirez L."/>
            <person name="Alfaro M."/>
            <person name="Sun H."/>
            <person name="Tritt A."/>
            <person name="Yoshinaga Y."/>
            <person name="Zwiers L.-H."/>
            <person name="Turgeon B."/>
            <person name="Goodwin S."/>
            <person name="Spatafora J."/>
            <person name="Crous P."/>
            <person name="Grigoriev I."/>
        </authorList>
    </citation>
    <scope>NUCLEOTIDE SEQUENCE</scope>
    <source>
        <strain evidence="9">CBS 121410</strain>
    </source>
</reference>
<proteinExistence type="inferred from homology"/>
<comment type="similarity">
    <text evidence="2 7">Belongs to the derlin family.</text>
</comment>
<keyword evidence="10" id="KW-1185">Reference proteome</keyword>
<feature type="region of interest" description="Disordered" evidence="8">
    <location>
        <begin position="267"/>
        <end position="290"/>
    </location>
</feature>
<evidence type="ECO:0000256" key="7">
    <source>
        <dbReference type="RuleBase" id="RU363059"/>
    </source>
</evidence>
<sequence length="290" mass="32190">MDVFWSWPPVTRTITVAAMLTSVLAYSGLISFMPIVFIPQKMLAIPPQVWRLVTSFCITGPQLSIIFEPYFFFQYGSQLEKGSPRFTEAGSFLVYIIFNALIIVPLLAEAVPGTEGDYPCISHDPVIRKIQRGRVRCRHDQALTGFKGLAGYVLQGFRFLDALTMAVMYTWAQDNSNTQVTFFVITVPGRYLPYLYLLVSFVMGGPAVVLHQGTGLLAAHMYDFLTRIWPTFGGGRNVISTPGFLRQWFGGAAPQQRGYGVAFAAREPAPQGRATGWSNQRGPGRRLGSD</sequence>
<evidence type="ECO:0000313" key="10">
    <source>
        <dbReference type="Proteomes" id="UP000799776"/>
    </source>
</evidence>
<dbReference type="InterPro" id="IPR035952">
    <property type="entry name" value="Rhomboid-like_sf"/>
</dbReference>
<dbReference type="Pfam" id="PF04511">
    <property type="entry name" value="DER1"/>
    <property type="match status" value="2"/>
</dbReference>
<evidence type="ECO:0000313" key="9">
    <source>
        <dbReference type="EMBL" id="KAF2086913.1"/>
    </source>
</evidence>
<comment type="function">
    <text evidence="7">May be involved in the degradation of misfolded endoplasmic reticulum (ER) luminal proteins.</text>
</comment>
<dbReference type="EMBL" id="ML978722">
    <property type="protein sequence ID" value="KAF2086913.1"/>
    <property type="molecule type" value="Genomic_DNA"/>
</dbReference>
<comment type="caution">
    <text evidence="9">The sequence shown here is derived from an EMBL/GenBank/DDBJ whole genome shotgun (WGS) entry which is preliminary data.</text>
</comment>
<dbReference type="Proteomes" id="UP000799776">
    <property type="component" value="Unassembled WGS sequence"/>
</dbReference>
<dbReference type="InterPro" id="IPR007599">
    <property type="entry name" value="DER1"/>
</dbReference>
<dbReference type="PANTHER" id="PTHR11009">
    <property type="entry name" value="DER1-LIKE PROTEIN, DERLIN"/>
    <property type="match status" value="1"/>
</dbReference>
<feature type="transmembrane region" description="Helical" evidence="7">
    <location>
        <begin position="14"/>
        <end position="37"/>
    </location>
</feature>
<dbReference type="AlphaFoldDB" id="A0A9P4HUD3"/>